<comment type="similarity">
    <text evidence="6">Belongs to the WD repeat WDR6 family.</text>
</comment>
<keyword evidence="4" id="KW-0819">tRNA processing</keyword>
<evidence type="ECO:0000256" key="4">
    <source>
        <dbReference type="ARBA" id="ARBA00022694"/>
    </source>
</evidence>
<dbReference type="PANTHER" id="PTHR14344:SF3">
    <property type="entry name" value="WD REPEAT-CONTAINING PROTEIN 6"/>
    <property type="match status" value="1"/>
</dbReference>
<feature type="compositionally biased region" description="Polar residues" evidence="7">
    <location>
        <begin position="403"/>
        <end position="414"/>
    </location>
</feature>
<feature type="non-terminal residue" evidence="8">
    <location>
        <position position="1"/>
    </location>
</feature>
<reference evidence="8" key="1">
    <citation type="journal article" date="2021" name="Proc. Natl. Acad. Sci. U.S.A.">
        <title>Three genomes in the algal genus Volvox reveal the fate of a haploid sex-determining region after a transition to homothallism.</title>
        <authorList>
            <person name="Yamamoto K."/>
            <person name="Hamaji T."/>
            <person name="Kawai-Toyooka H."/>
            <person name="Matsuzaki R."/>
            <person name="Takahashi F."/>
            <person name="Nishimura Y."/>
            <person name="Kawachi M."/>
            <person name="Noguchi H."/>
            <person name="Minakuchi Y."/>
            <person name="Umen J.G."/>
            <person name="Toyoda A."/>
            <person name="Nozaki H."/>
        </authorList>
    </citation>
    <scope>NUCLEOTIDE SEQUENCE</scope>
    <source>
        <strain evidence="8">NIES-3785</strain>
    </source>
</reference>
<proteinExistence type="inferred from homology"/>
<dbReference type="InterPro" id="IPR015943">
    <property type="entry name" value="WD40/YVTN_repeat-like_dom_sf"/>
</dbReference>
<dbReference type="AlphaFoldDB" id="A0A8J4DDG5"/>
<dbReference type="EMBL" id="BNCQ01000004">
    <property type="protein sequence ID" value="GIL97391.1"/>
    <property type="molecule type" value="Genomic_DNA"/>
</dbReference>
<keyword evidence="3" id="KW-0853">WD repeat</keyword>
<dbReference type="GO" id="GO:0005737">
    <property type="term" value="C:cytoplasm"/>
    <property type="evidence" value="ECO:0007669"/>
    <property type="project" value="UniProtKB-SubCell"/>
</dbReference>
<evidence type="ECO:0000256" key="7">
    <source>
        <dbReference type="SAM" id="MobiDB-lite"/>
    </source>
</evidence>
<feature type="region of interest" description="Disordered" evidence="7">
    <location>
        <begin position="379"/>
        <end position="415"/>
    </location>
</feature>
<sequence>LYVLRGHEGSVFSVAWLRVSGANGTSSADQRRSGDGMGCKWRSVKAGDPGLGLRQDSERAQGHLRQPTSGNGCGDVWMLATTSDDRSARLWALPDLNVRSLRRPDSAEAAPYGGPIILSPCRTFWGHTARVWCCAAVCGGGAPPGYAAAAPAGIKSMQEAPASAPGSGPNPGPDTTTDASITGSAAGDPTRSSPSVVERVSDVGSNAGVDGCGVSMDTSLMLVTGSEDCTARLWHAATGRCLAVMQGHRGRGIWRCAVHGSGGGITSGDYGCGPADSRGASGGAGVGASERGYVLATAGADSAIRLWSLREWLPAHIGSSQTGNLKNGMLAPSDSGSCESRGCEQSLGLGLGVVVRTAPAAHGALVEQIVRFHPRPLAPAVQSQPPDHPTGMQGQGSCGSSSIAPKQTSLLSPPTTTAGVAAATDGARCLALCGGGGVLLAATYSGAVYLMDLNRGIAGPGQEVRPRKEELIIDGLAGSQVQCDVRLQEKKLTTDPIRAKDAPDGAIPTFQSIDDDVGKRSEGGIRSASLGAGAGGSDESDGSDGSDGWVWLYDNPAEGPCTCLEVCALGTASYGHRMAVSDATQASVAAWASGCRRAPTECPDLVAVGHNSGVVSVLRVQRIFTGRTDRSTCDVLCSWRATDTGAVISAWWVAALGPSVLLTAAGNTPVIKLWRLPSSGSGHIHGAGATIPTTTAVTPARGSVLGPSAAATAVGAAAAVAAHGPAAEGTVTTATLAAIVRSPLRGRLLVADVCPSQRVIMAGDQYGNLLAFWVPPDVWTELTATSDSFTATTITSATAVAVGNGVRAAAAALSSLPFPPDLPCTAVFKAALGPGAASWVRLQQP</sequence>
<evidence type="ECO:0000256" key="6">
    <source>
        <dbReference type="ARBA" id="ARBA00038255"/>
    </source>
</evidence>
<dbReference type="InterPro" id="IPR001680">
    <property type="entry name" value="WD40_rpt"/>
</dbReference>
<evidence type="ECO:0000256" key="2">
    <source>
        <dbReference type="ARBA" id="ARBA00022490"/>
    </source>
</evidence>
<comment type="caution">
    <text evidence="8">The sequence shown here is derived from an EMBL/GenBank/DDBJ whole genome shotgun (WGS) entry which is preliminary data.</text>
</comment>
<keyword evidence="2" id="KW-0963">Cytoplasm</keyword>
<comment type="subcellular location">
    <subcellularLocation>
        <location evidence="1">Cytoplasm</location>
    </subcellularLocation>
</comment>
<feature type="compositionally biased region" description="Polar residues" evidence="7">
    <location>
        <begin position="174"/>
        <end position="183"/>
    </location>
</feature>
<evidence type="ECO:0000313" key="9">
    <source>
        <dbReference type="Proteomes" id="UP000722791"/>
    </source>
</evidence>
<evidence type="ECO:0000256" key="5">
    <source>
        <dbReference type="ARBA" id="ARBA00022737"/>
    </source>
</evidence>
<dbReference type="Gene3D" id="2.130.10.10">
    <property type="entry name" value="YVTN repeat-like/Quinoprotein amine dehydrogenase"/>
    <property type="match status" value="2"/>
</dbReference>
<protein>
    <recommendedName>
        <fullName evidence="10">WD_REPEATS_REGION domain-containing protein</fullName>
    </recommendedName>
</protein>
<evidence type="ECO:0000256" key="1">
    <source>
        <dbReference type="ARBA" id="ARBA00004496"/>
    </source>
</evidence>
<evidence type="ECO:0008006" key="10">
    <source>
        <dbReference type="Google" id="ProtNLM"/>
    </source>
</evidence>
<feature type="region of interest" description="Disordered" evidence="7">
    <location>
        <begin position="496"/>
        <end position="547"/>
    </location>
</feature>
<dbReference type="SUPFAM" id="SSF50978">
    <property type="entry name" value="WD40 repeat-like"/>
    <property type="match status" value="1"/>
</dbReference>
<dbReference type="SMART" id="SM00320">
    <property type="entry name" value="WD40"/>
    <property type="match status" value="4"/>
</dbReference>
<dbReference type="Pfam" id="PF00400">
    <property type="entry name" value="WD40"/>
    <property type="match status" value="1"/>
</dbReference>
<name>A0A8J4DDG5_9CHLO</name>
<organism evidence="8 9">
    <name type="scientific">Volvox reticuliferus</name>
    <dbReference type="NCBI Taxonomy" id="1737510"/>
    <lineage>
        <taxon>Eukaryota</taxon>
        <taxon>Viridiplantae</taxon>
        <taxon>Chlorophyta</taxon>
        <taxon>core chlorophytes</taxon>
        <taxon>Chlorophyceae</taxon>
        <taxon>CS clade</taxon>
        <taxon>Chlamydomonadales</taxon>
        <taxon>Volvocaceae</taxon>
        <taxon>Volvox</taxon>
    </lineage>
</organism>
<feature type="non-terminal residue" evidence="8">
    <location>
        <position position="845"/>
    </location>
</feature>
<dbReference type="Proteomes" id="UP000722791">
    <property type="component" value="Unassembled WGS sequence"/>
</dbReference>
<dbReference type="InterPro" id="IPR051973">
    <property type="entry name" value="tRNA_Anticodon_Mtase-Reg"/>
</dbReference>
<dbReference type="PANTHER" id="PTHR14344">
    <property type="entry name" value="WD REPEAT PROTEIN"/>
    <property type="match status" value="1"/>
</dbReference>
<keyword evidence="5" id="KW-0677">Repeat</keyword>
<accession>A0A8J4DDG5</accession>
<dbReference type="InterPro" id="IPR036322">
    <property type="entry name" value="WD40_repeat_dom_sf"/>
</dbReference>
<evidence type="ECO:0000313" key="8">
    <source>
        <dbReference type="EMBL" id="GIL97391.1"/>
    </source>
</evidence>
<gene>
    <name evidence="8" type="ORF">Vretimale_2818</name>
</gene>
<feature type="region of interest" description="Disordered" evidence="7">
    <location>
        <begin position="158"/>
        <end position="199"/>
    </location>
</feature>
<dbReference type="GO" id="GO:0030488">
    <property type="term" value="P:tRNA methylation"/>
    <property type="evidence" value="ECO:0007669"/>
    <property type="project" value="TreeGrafter"/>
</dbReference>
<evidence type="ECO:0000256" key="3">
    <source>
        <dbReference type="ARBA" id="ARBA00022574"/>
    </source>
</evidence>